<dbReference type="EMBL" id="MCBQ01007458">
    <property type="protein sequence ID" value="RKF77104.1"/>
    <property type="molecule type" value="Genomic_DNA"/>
</dbReference>
<feature type="compositionally biased region" description="Polar residues" evidence="1">
    <location>
        <begin position="61"/>
        <end position="70"/>
    </location>
</feature>
<name>A0A420IRF4_9PEZI</name>
<accession>A0A420IRF4</accession>
<proteinExistence type="predicted"/>
<dbReference type="Proteomes" id="UP000283383">
    <property type="component" value="Unassembled WGS sequence"/>
</dbReference>
<evidence type="ECO:0000313" key="3">
    <source>
        <dbReference type="Proteomes" id="UP000283383"/>
    </source>
</evidence>
<dbReference type="AlphaFoldDB" id="A0A420IRF4"/>
<feature type="region of interest" description="Disordered" evidence="1">
    <location>
        <begin position="103"/>
        <end position="124"/>
    </location>
</feature>
<evidence type="ECO:0000256" key="1">
    <source>
        <dbReference type="SAM" id="MobiDB-lite"/>
    </source>
</evidence>
<gene>
    <name evidence="2" type="ORF">GcM3_074022</name>
</gene>
<keyword evidence="3" id="KW-1185">Reference proteome</keyword>
<sequence>MIFSLSFFYLSPKNFITISSIPEKFLAEIDKKNIISHKRLRPANPQNASSSSKHQELEIPTTPNDINSTNTQIIIDPISLSKIIAEQVAEAIKNMKHENIQSYDKKHTVPTQEPPIMPNNLQVR</sequence>
<protein>
    <submittedName>
        <fullName evidence="2">Uncharacterized protein</fullName>
    </submittedName>
</protein>
<reference evidence="2 3" key="1">
    <citation type="journal article" date="2018" name="BMC Genomics">
        <title>Comparative genome analyses reveal sequence features reflecting distinct modes of host-adaptation between dicot and monocot powdery mildew.</title>
        <authorList>
            <person name="Wu Y."/>
            <person name="Ma X."/>
            <person name="Pan Z."/>
            <person name="Kale S.D."/>
            <person name="Song Y."/>
            <person name="King H."/>
            <person name="Zhang Q."/>
            <person name="Presley C."/>
            <person name="Deng X."/>
            <person name="Wei C.I."/>
            <person name="Xiao S."/>
        </authorList>
    </citation>
    <scope>NUCLEOTIDE SEQUENCE [LARGE SCALE GENOMIC DNA]</scope>
    <source>
        <strain evidence="2">UMSG3</strain>
    </source>
</reference>
<organism evidence="2 3">
    <name type="scientific">Golovinomyces cichoracearum</name>
    <dbReference type="NCBI Taxonomy" id="62708"/>
    <lineage>
        <taxon>Eukaryota</taxon>
        <taxon>Fungi</taxon>
        <taxon>Dikarya</taxon>
        <taxon>Ascomycota</taxon>
        <taxon>Pezizomycotina</taxon>
        <taxon>Leotiomycetes</taxon>
        <taxon>Erysiphales</taxon>
        <taxon>Erysiphaceae</taxon>
        <taxon>Golovinomyces</taxon>
    </lineage>
</organism>
<comment type="caution">
    <text evidence="2">The sequence shown here is derived from an EMBL/GenBank/DDBJ whole genome shotgun (WGS) entry which is preliminary data.</text>
</comment>
<evidence type="ECO:0000313" key="2">
    <source>
        <dbReference type="EMBL" id="RKF77104.1"/>
    </source>
</evidence>
<feature type="region of interest" description="Disordered" evidence="1">
    <location>
        <begin position="37"/>
        <end position="70"/>
    </location>
</feature>